<organism evidence="1 2">
    <name type="scientific">Halanaerobium polyolivorans</name>
    <dbReference type="NCBI Taxonomy" id="2886943"/>
    <lineage>
        <taxon>Bacteria</taxon>
        <taxon>Bacillati</taxon>
        <taxon>Bacillota</taxon>
        <taxon>Clostridia</taxon>
        <taxon>Halanaerobiales</taxon>
        <taxon>Halanaerobiaceae</taxon>
        <taxon>Halanaerobium</taxon>
    </lineage>
</organism>
<gene>
    <name evidence="1" type="ORF">LJ207_12190</name>
</gene>
<keyword evidence="2" id="KW-1185">Reference proteome</keyword>
<comment type="caution">
    <text evidence="1">The sequence shown here is derived from an EMBL/GenBank/DDBJ whole genome shotgun (WGS) entry which is preliminary data.</text>
</comment>
<proteinExistence type="predicted"/>
<reference evidence="1 2" key="1">
    <citation type="submission" date="2021-10" db="EMBL/GenBank/DDBJ databases">
        <authorList>
            <person name="Grouzdev D.S."/>
            <person name="Pantiukh K.S."/>
            <person name="Krutkina M.S."/>
        </authorList>
    </citation>
    <scope>NUCLEOTIDE SEQUENCE [LARGE SCALE GENOMIC DNA]</scope>
    <source>
        <strain evidence="1 2">Z-7514</strain>
    </source>
</reference>
<protein>
    <submittedName>
        <fullName evidence="1">Uncharacterized protein</fullName>
    </submittedName>
</protein>
<evidence type="ECO:0000313" key="2">
    <source>
        <dbReference type="Proteomes" id="UP001199296"/>
    </source>
</evidence>
<name>A0AAW4X2W5_9FIRM</name>
<sequence>MKKFKLECSWTEYHTGELVLEVENLNDALELLRMEQNRLLEILIEKYANETFSSLSDISVLNREEESTAEKDVMVKDSEIIFDGKSI</sequence>
<dbReference type="EMBL" id="JAJFAT010000037">
    <property type="protein sequence ID" value="MCC3146069.1"/>
    <property type="molecule type" value="Genomic_DNA"/>
</dbReference>
<accession>A0AAW4X2W5</accession>
<dbReference type="Proteomes" id="UP001199296">
    <property type="component" value="Unassembled WGS sequence"/>
</dbReference>
<evidence type="ECO:0000313" key="1">
    <source>
        <dbReference type="EMBL" id="MCC3146069.1"/>
    </source>
</evidence>
<dbReference type="AlphaFoldDB" id="A0AAW4X2W5"/>
<dbReference type="RefSeq" id="WP_229346766.1">
    <property type="nucleotide sequence ID" value="NZ_JAJFAT010000037.1"/>
</dbReference>